<protein>
    <recommendedName>
        <fullName evidence="1">Nitrogen regulatory protein P-II</fullName>
    </recommendedName>
</protein>
<dbReference type="GO" id="GO:0030234">
    <property type="term" value="F:enzyme regulator activity"/>
    <property type="evidence" value="ECO:0007669"/>
    <property type="project" value="InterPro"/>
</dbReference>
<keyword evidence="4" id="KW-1185">Reference proteome</keyword>
<dbReference type="InterPro" id="IPR015867">
    <property type="entry name" value="N-reg_PII/ATP_PRibTrfase_C"/>
</dbReference>
<sequence length="103" mass="11587">MTQLYRKKRIEIIVEAARARAIIEMIEAVGAKGYTIVPNVSGKGNRGIRDEAHLSDVFRNVMIIVVAAEEIVRRIVEQSQPLLENYAGIVVVSDVEVIRDEHF</sequence>
<dbReference type="Proteomes" id="UP000199495">
    <property type="component" value="Unassembled WGS sequence"/>
</dbReference>
<reference evidence="3 4" key="1">
    <citation type="submission" date="2016-10" db="EMBL/GenBank/DDBJ databases">
        <authorList>
            <person name="de Groot N.N."/>
        </authorList>
    </citation>
    <scope>NUCLEOTIDE SEQUENCE [LARGE SCALE GENOMIC DNA]</scope>
    <source>
        <strain evidence="3 4">CGMCC 1.10267</strain>
    </source>
</reference>
<dbReference type="RefSeq" id="WP_210183956.1">
    <property type="nucleotide sequence ID" value="NZ_FNCS01000023.1"/>
</dbReference>
<gene>
    <name evidence="3" type="ORF">SAMN04487974_12331</name>
</gene>
<dbReference type="STRING" id="440168.SAMN04487974_12331"/>
<dbReference type="GO" id="GO:0006808">
    <property type="term" value="P:regulation of nitrogen utilization"/>
    <property type="evidence" value="ECO:0007669"/>
    <property type="project" value="InterPro"/>
</dbReference>
<evidence type="ECO:0000313" key="4">
    <source>
        <dbReference type="Proteomes" id="UP000199495"/>
    </source>
</evidence>
<dbReference type="EMBL" id="FNCS01000023">
    <property type="protein sequence ID" value="SDH12907.1"/>
    <property type="molecule type" value="Genomic_DNA"/>
</dbReference>
<comment type="function">
    <text evidence="2">In nitrogen-limiting conditions, when the ratio of Gln to 2-ketoglutarate decreases, P-II is uridylylated to P-II-UMP. P-II-UMP allows the deadenylation of glutamine synthetase (GS), thus activating the enzyme. Conversely, in nitrogen excess P-II is deuridylated and promotes the adenylation of GS. P-II indirectly controls the transcription of the GS gene (glnA). P-II prevents NR-II-catalyzed conversion of NR-I to NR-I-phosphate, the transcriptional activator of glnA. When P-II is uridylylated to P-II-UMP, these events are reversed.</text>
</comment>
<dbReference type="InterPro" id="IPR011322">
    <property type="entry name" value="N-reg_PII-like_a/b"/>
</dbReference>
<dbReference type="SUPFAM" id="SSF54913">
    <property type="entry name" value="GlnB-like"/>
    <property type="match status" value="1"/>
</dbReference>
<organism evidence="3 4">
    <name type="scientific">Pelagibacterium luteolum</name>
    <dbReference type="NCBI Taxonomy" id="440168"/>
    <lineage>
        <taxon>Bacteria</taxon>
        <taxon>Pseudomonadati</taxon>
        <taxon>Pseudomonadota</taxon>
        <taxon>Alphaproteobacteria</taxon>
        <taxon>Hyphomicrobiales</taxon>
        <taxon>Devosiaceae</taxon>
        <taxon>Pelagibacterium</taxon>
    </lineage>
</organism>
<name>A0A1G7ZWD2_9HYPH</name>
<proteinExistence type="predicted"/>
<evidence type="ECO:0000313" key="3">
    <source>
        <dbReference type="EMBL" id="SDH12907.1"/>
    </source>
</evidence>
<dbReference type="AlphaFoldDB" id="A0A1G7ZWD2"/>
<dbReference type="Pfam" id="PF00543">
    <property type="entry name" value="P-II"/>
    <property type="match status" value="1"/>
</dbReference>
<dbReference type="Gene3D" id="3.30.70.120">
    <property type="match status" value="1"/>
</dbReference>
<accession>A0A1G7ZWD2</accession>
<evidence type="ECO:0000256" key="2">
    <source>
        <dbReference type="ARBA" id="ARBA00025238"/>
    </source>
</evidence>
<dbReference type="PROSITE" id="PS51343">
    <property type="entry name" value="PII_GLNB_DOM"/>
    <property type="match status" value="1"/>
</dbReference>
<evidence type="ECO:0000256" key="1">
    <source>
        <dbReference type="ARBA" id="ARBA00015681"/>
    </source>
</evidence>
<dbReference type="InterPro" id="IPR002187">
    <property type="entry name" value="N-reg_PII"/>
</dbReference>